<proteinExistence type="predicted"/>
<dbReference type="Proteomes" id="UP000384372">
    <property type="component" value="Unassembled WGS sequence"/>
</dbReference>
<gene>
    <name evidence="1" type="ORF">F7D20_07655</name>
</gene>
<protein>
    <submittedName>
        <fullName evidence="1">Uncharacterized protein</fullName>
    </submittedName>
</protein>
<dbReference type="AlphaFoldDB" id="A0A6A7WBJ7"/>
<keyword evidence="2" id="KW-1185">Reference proteome</keyword>
<reference evidence="1 2" key="1">
    <citation type="submission" date="2019-09" db="EMBL/GenBank/DDBJ databases">
        <title>Distinct polysaccharide growth profiles of human intestinal Prevotella copri isolates.</title>
        <authorList>
            <person name="Fehlner-Peach H."/>
            <person name="Magnabosco C."/>
            <person name="Raghavan V."/>
            <person name="Scher J.U."/>
            <person name="Tett A."/>
            <person name="Cox L.M."/>
            <person name="Gottsegen C."/>
            <person name="Watters A."/>
            <person name="Wiltshire- Gordon J.D."/>
            <person name="Segata N."/>
            <person name="Bonneau R."/>
            <person name="Littman D.R."/>
        </authorList>
    </citation>
    <scope>NUCLEOTIDE SEQUENCE [LARGE SCALE GENOMIC DNA]</scope>
    <source>
        <strain evidence="2">iAQ1173</strain>
    </source>
</reference>
<dbReference type="EMBL" id="VZAD01000061">
    <property type="protein sequence ID" value="MQP11830.1"/>
    <property type="molecule type" value="Genomic_DNA"/>
</dbReference>
<sequence>MVLLVLTISMPVLAEVTLTSNNCQYEIRGTEGSRYLKIVFIEANGEVRVPDKMAVPIDGKKVTLSVKEVVAESTNL</sequence>
<name>A0A6A7WBJ7_9BACT</name>
<comment type="caution">
    <text evidence="1">The sequence shown here is derived from an EMBL/GenBank/DDBJ whole genome shotgun (WGS) entry which is preliminary data.</text>
</comment>
<evidence type="ECO:0000313" key="2">
    <source>
        <dbReference type="Proteomes" id="UP000384372"/>
    </source>
</evidence>
<accession>A0A6A7WBJ7</accession>
<organism evidence="1 2">
    <name type="scientific">Segatella copri</name>
    <dbReference type="NCBI Taxonomy" id="165179"/>
    <lineage>
        <taxon>Bacteria</taxon>
        <taxon>Pseudomonadati</taxon>
        <taxon>Bacteroidota</taxon>
        <taxon>Bacteroidia</taxon>
        <taxon>Bacteroidales</taxon>
        <taxon>Prevotellaceae</taxon>
        <taxon>Segatella</taxon>
    </lineage>
</organism>
<evidence type="ECO:0000313" key="1">
    <source>
        <dbReference type="EMBL" id="MQP11830.1"/>
    </source>
</evidence>